<dbReference type="InterPro" id="IPR014977">
    <property type="entry name" value="WRC_dom"/>
</dbReference>
<sequence length="175" mass="19630">MLENPKRSVGGRTSNLCAQVPHQSLDAGGPLRKKSVSGEEPGTGSLYHQAEGSWCEGDKAFSLKKKRIMHKDNDNEKSVKNVRDRNGALMECSRYSRVNGRRWRCCRQKLVRYSLCEHHLGKGRLRSITNVKGRSNDNAAKKEDLQPPLSKRGSDQKTVMKLVTVKARSISCCSF</sequence>
<evidence type="ECO:0000256" key="2">
    <source>
        <dbReference type="PROSITE-ProRule" id="PRU01002"/>
    </source>
</evidence>
<feature type="region of interest" description="Disordered" evidence="3">
    <location>
        <begin position="134"/>
        <end position="155"/>
    </location>
</feature>
<dbReference type="EMBL" id="VEPZ02001387">
    <property type="protein sequence ID" value="KAE8676145.1"/>
    <property type="molecule type" value="Genomic_DNA"/>
</dbReference>
<accession>A0A6A2Y562</accession>
<name>A0A6A2Y562_HIBSY</name>
<evidence type="ECO:0000259" key="4">
    <source>
        <dbReference type="PROSITE" id="PS51667"/>
    </source>
</evidence>
<comment type="caution">
    <text evidence="5">The sequence shown here is derived from an EMBL/GenBank/DDBJ whole genome shotgun (WGS) entry which is preliminary data.</text>
</comment>
<evidence type="ECO:0000313" key="6">
    <source>
        <dbReference type="Proteomes" id="UP000436088"/>
    </source>
</evidence>
<keyword evidence="6" id="KW-1185">Reference proteome</keyword>
<evidence type="ECO:0000313" key="5">
    <source>
        <dbReference type="EMBL" id="KAE8676145.1"/>
    </source>
</evidence>
<dbReference type="PROSITE" id="PS51667">
    <property type="entry name" value="WRC"/>
    <property type="match status" value="1"/>
</dbReference>
<proteinExistence type="predicted"/>
<dbReference type="AlphaFoldDB" id="A0A6A2Y562"/>
<comment type="caution">
    <text evidence="2">Lacks conserved residue(s) required for the propagation of feature annotation.</text>
</comment>
<organism evidence="5 6">
    <name type="scientific">Hibiscus syriacus</name>
    <name type="common">Rose of Sharon</name>
    <dbReference type="NCBI Taxonomy" id="106335"/>
    <lineage>
        <taxon>Eukaryota</taxon>
        <taxon>Viridiplantae</taxon>
        <taxon>Streptophyta</taxon>
        <taxon>Embryophyta</taxon>
        <taxon>Tracheophyta</taxon>
        <taxon>Spermatophyta</taxon>
        <taxon>Magnoliopsida</taxon>
        <taxon>eudicotyledons</taxon>
        <taxon>Gunneridae</taxon>
        <taxon>Pentapetalae</taxon>
        <taxon>rosids</taxon>
        <taxon>malvids</taxon>
        <taxon>Malvales</taxon>
        <taxon>Malvaceae</taxon>
        <taxon>Malvoideae</taxon>
        <taxon>Hibiscus</taxon>
    </lineage>
</organism>
<reference evidence="5" key="1">
    <citation type="submission" date="2019-09" db="EMBL/GenBank/DDBJ databases">
        <title>Draft genome information of white flower Hibiscus syriacus.</title>
        <authorList>
            <person name="Kim Y.-M."/>
        </authorList>
    </citation>
    <scope>NUCLEOTIDE SEQUENCE [LARGE SCALE GENOMIC DNA]</scope>
    <source>
        <strain evidence="5">YM2019G1</strain>
    </source>
</reference>
<dbReference type="PANTHER" id="PTHR34122">
    <property type="entry name" value="EXPRESSED PROTEIN-RELATED"/>
    <property type="match status" value="1"/>
</dbReference>
<dbReference type="Pfam" id="PF08879">
    <property type="entry name" value="WRC"/>
    <property type="match status" value="1"/>
</dbReference>
<feature type="region of interest" description="Disordered" evidence="3">
    <location>
        <begin position="1"/>
        <end position="49"/>
    </location>
</feature>
<gene>
    <name evidence="5" type="ORF">F3Y22_tig00111621pilonHSYRG00074</name>
</gene>
<dbReference type="Proteomes" id="UP000436088">
    <property type="component" value="Unassembled WGS sequence"/>
</dbReference>
<keyword evidence="1" id="KW-0539">Nucleus</keyword>
<evidence type="ECO:0000256" key="3">
    <source>
        <dbReference type="SAM" id="MobiDB-lite"/>
    </source>
</evidence>
<evidence type="ECO:0000256" key="1">
    <source>
        <dbReference type="ARBA" id="ARBA00023242"/>
    </source>
</evidence>
<feature type="domain" description="WRC" evidence="4">
    <location>
        <begin position="89"/>
        <end position="133"/>
    </location>
</feature>
<dbReference type="PANTHER" id="PTHR34122:SF1">
    <property type="entry name" value="EXPRESSED PROTEIN"/>
    <property type="match status" value="1"/>
</dbReference>
<protein>
    <recommendedName>
        <fullName evidence="4">WRC domain-containing protein</fullName>
    </recommendedName>
</protein>